<organism evidence="2 3">
    <name type="scientific">Marinobacter gudaonensis</name>
    <dbReference type="NCBI Taxonomy" id="375760"/>
    <lineage>
        <taxon>Bacteria</taxon>
        <taxon>Pseudomonadati</taxon>
        <taxon>Pseudomonadota</taxon>
        <taxon>Gammaproteobacteria</taxon>
        <taxon>Pseudomonadales</taxon>
        <taxon>Marinobacteraceae</taxon>
        <taxon>Marinobacter</taxon>
    </lineage>
</organism>
<dbReference type="InterPro" id="IPR025391">
    <property type="entry name" value="DUF4123"/>
</dbReference>
<accession>A0A1I6HKC3</accession>
<proteinExistence type="predicted"/>
<keyword evidence="3" id="KW-1185">Reference proteome</keyword>
<dbReference type="EMBL" id="FOYV01000002">
    <property type="protein sequence ID" value="SFR54750.1"/>
    <property type="molecule type" value="Genomic_DNA"/>
</dbReference>
<name>A0A1I6HKC3_9GAMM</name>
<dbReference type="AlphaFoldDB" id="A0A1I6HKC3"/>
<reference evidence="3" key="1">
    <citation type="submission" date="2016-10" db="EMBL/GenBank/DDBJ databases">
        <authorList>
            <person name="Varghese N."/>
            <person name="Submissions S."/>
        </authorList>
    </citation>
    <scope>NUCLEOTIDE SEQUENCE [LARGE SCALE GENOMIC DNA]</scope>
    <source>
        <strain evidence="3">CGMCC 1.6294</strain>
    </source>
</reference>
<dbReference type="OrthoDB" id="6844501at2"/>
<evidence type="ECO:0000313" key="3">
    <source>
        <dbReference type="Proteomes" id="UP000199290"/>
    </source>
</evidence>
<feature type="domain" description="DUF4123" evidence="1">
    <location>
        <begin position="13"/>
        <end position="128"/>
    </location>
</feature>
<sequence>MTELGIDLRSRAFLLLDGAAFDAPRFVYENDDQPEIDYLFLGTCHETALKVSPCLVKPSATSRLWQKQDDWQHKAIVVLAEEELPVIAGHLRSLLSVALPDGGYSYLRFYSPRQLRRLMLALNDQERERFSGPVREWLAFQPEGNWHSFRTGTPQPAMTASDEGWFALTDRHLEALAEDAREEFLGRLGRFLSINDRPRLARLLQEANELGFRSEKDVSRYAELAVFHAERIRLPECRAILSNPNLRVAARLAELDQHLAYGLAQGGA</sequence>
<evidence type="ECO:0000259" key="1">
    <source>
        <dbReference type="Pfam" id="PF13503"/>
    </source>
</evidence>
<dbReference type="Proteomes" id="UP000199290">
    <property type="component" value="Unassembled WGS sequence"/>
</dbReference>
<evidence type="ECO:0000313" key="2">
    <source>
        <dbReference type="EMBL" id="SFR54750.1"/>
    </source>
</evidence>
<gene>
    <name evidence="2" type="ORF">SAMN04488073_2673</name>
</gene>
<dbReference type="Pfam" id="PF13503">
    <property type="entry name" value="DUF4123"/>
    <property type="match status" value="1"/>
</dbReference>
<dbReference type="STRING" id="375760.SAMN04488073_2673"/>
<protein>
    <recommendedName>
        <fullName evidence="1">DUF4123 domain-containing protein</fullName>
    </recommendedName>
</protein>
<dbReference type="RefSeq" id="WP_091991274.1">
    <property type="nucleotide sequence ID" value="NZ_FOYV01000002.1"/>
</dbReference>